<accession>A0A1U7WKE8</accession>
<sequence length="144" mass="16773">MEGMTSLTNQNTQTDKELFEIKEAIGFIKQKGKETEQVGIESPFDGDCSMGQSRLNRPREFQAGSTPTGNFFTRFSRLDFSRFSGYDLRSWLYKVDQVFSMEEISFDERVKVASIHFDGEAIAWHRSYMRSRNTSVFPTWMNTY</sequence>
<proteinExistence type="predicted"/>
<protein>
    <submittedName>
        <fullName evidence="2">Uncharacterized protein LOC104228286</fullName>
    </submittedName>
</protein>
<gene>
    <name evidence="2" type="primary">LOC104228286</name>
</gene>
<dbReference type="Proteomes" id="UP000189701">
    <property type="component" value="Unplaced"/>
</dbReference>
<reference evidence="2" key="2">
    <citation type="submission" date="2025-08" db="UniProtKB">
        <authorList>
            <consortium name="RefSeq"/>
        </authorList>
    </citation>
    <scope>IDENTIFICATION</scope>
    <source>
        <tissue evidence="2">Leaf</tissue>
    </source>
</reference>
<dbReference type="RefSeq" id="XP_009779033.1">
    <property type="nucleotide sequence ID" value="XM_009780731.1"/>
</dbReference>
<dbReference type="AlphaFoldDB" id="A0A1U7WKE8"/>
<evidence type="ECO:0000313" key="1">
    <source>
        <dbReference type="Proteomes" id="UP000189701"/>
    </source>
</evidence>
<name>A0A1U7WKE8_NICSY</name>
<reference evidence="1" key="1">
    <citation type="journal article" date="2013" name="Genome Biol.">
        <title>Reference genomes and transcriptomes of Nicotiana sylvestris and Nicotiana tomentosiformis.</title>
        <authorList>
            <person name="Sierro N."/>
            <person name="Battey J.N."/>
            <person name="Ouadi S."/>
            <person name="Bovet L."/>
            <person name="Goepfert S."/>
            <person name="Bakaher N."/>
            <person name="Peitsch M.C."/>
            <person name="Ivanov N.V."/>
        </authorList>
    </citation>
    <scope>NUCLEOTIDE SEQUENCE [LARGE SCALE GENOMIC DNA]</scope>
</reference>
<dbReference type="OrthoDB" id="1304790at2759"/>
<organism evidence="1 2">
    <name type="scientific">Nicotiana sylvestris</name>
    <name type="common">Wood tobacco</name>
    <name type="synonym">South American tobacco</name>
    <dbReference type="NCBI Taxonomy" id="4096"/>
    <lineage>
        <taxon>Eukaryota</taxon>
        <taxon>Viridiplantae</taxon>
        <taxon>Streptophyta</taxon>
        <taxon>Embryophyta</taxon>
        <taxon>Tracheophyta</taxon>
        <taxon>Spermatophyta</taxon>
        <taxon>Magnoliopsida</taxon>
        <taxon>eudicotyledons</taxon>
        <taxon>Gunneridae</taxon>
        <taxon>Pentapetalae</taxon>
        <taxon>asterids</taxon>
        <taxon>lamiids</taxon>
        <taxon>Solanales</taxon>
        <taxon>Solanaceae</taxon>
        <taxon>Nicotianoideae</taxon>
        <taxon>Nicotianeae</taxon>
        <taxon>Nicotiana</taxon>
    </lineage>
</organism>
<evidence type="ECO:0000313" key="2">
    <source>
        <dbReference type="RefSeq" id="XP_009779033.1"/>
    </source>
</evidence>
<keyword evidence="1" id="KW-1185">Reference proteome</keyword>